<dbReference type="InterPro" id="IPR036397">
    <property type="entry name" value="RNaseH_sf"/>
</dbReference>
<name>E6PH57_9ZZZZ</name>
<keyword evidence="11" id="KW-0255">Endonuclease</keyword>
<dbReference type="GO" id="GO:0004523">
    <property type="term" value="F:RNA-DNA hybrid ribonuclease activity"/>
    <property type="evidence" value="ECO:0007669"/>
    <property type="project" value="UniProtKB-EC"/>
</dbReference>
<evidence type="ECO:0000313" key="15">
    <source>
        <dbReference type="EMBL" id="CBH75795.1"/>
    </source>
</evidence>
<gene>
    <name evidence="15" type="primary">rnhB</name>
    <name evidence="15" type="ORF">CARN1_1193</name>
</gene>
<dbReference type="HAMAP" id="MF_00052_B">
    <property type="entry name" value="RNase_HII_B"/>
    <property type="match status" value="1"/>
</dbReference>
<comment type="cofactor">
    <cofactor evidence="3">
        <name>Mg(2+)</name>
        <dbReference type="ChEBI" id="CHEBI:18420"/>
    </cofactor>
</comment>
<dbReference type="EC" id="3.1.26.4" evidence="6"/>
<dbReference type="PANTHER" id="PTHR10954">
    <property type="entry name" value="RIBONUCLEASE H2 SUBUNIT A"/>
    <property type="match status" value="1"/>
</dbReference>
<dbReference type="GO" id="GO:0006298">
    <property type="term" value="P:mismatch repair"/>
    <property type="evidence" value="ECO:0007669"/>
    <property type="project" value="TreeGrafter"/>
</dbReference>
<feature type="domain" description="RNase H type-2" evidence="14">
    <location>
        <begin position="20"/>
        <end position="207"/>
    </location>
</feature>
<keyword evidence="10" id="KW-0479">Metal-binding</keyword>
<keyword evidence="13" id="KW-0464">Manganese</keyword>
<dbReference type="InterPro" id="IPR001352">
    <property type="entry name" value="RNase_HII/HIII"/>
</dbReference>
<organism evidence="15">
    <name type="scientific">mine drainage metagenome</name>
    <dbReference type="NCBI Taxonomy" id="410659"/>
    <lineage>
        <taxon>unclassified sequences</taxon>
        <taxon>metagenomes</taxon>
        <taxon>ecological metagenomes</taxon>
    </lineage>
</organism>
<keyword evidence="8" id="KW-0963">Cytoplasm</keyword>
<evidence type="ECO:0000256" key="7">
    <source>
        <dbReference type="ARBA" id="ARBA00019179"/>
    </source>
</evidence>
<dbReference type="PANTHER" id="PTHR10954:SF18">
    <property type="entry name" value="RIBONUCLEASE HII"/>
    <property type="match status" value="1"/>
</dbReference>
<evidence type="ECO:0000256" key="5">
    <source>
        <dbReference type="ARBA" id="ARBA00007383"/>
    </source>
</evidence>
<dbReference type="Pfam" id="PF01351">
    <property type="entry name" value="RNase_HII"/>
    <property type="match status" value="1"/>
</dbReference>
<evidence type="ECO:0000259" key="14">
    <source>
        <dbReference type="PROSITE" id="PS51975"/>
    </source>
</evidence>
<evidence type="ECO:0000256" key="13">
    <source>
        <dbReference type="ARBA" id="ARBA00023211"/>
    </source>
</evidence>
<evidence type="ECO:0000256" key="4">
    <source>
        <dbReference type="ARBA" id="ARBA00004496"/>
    </source>
</evidence>
<accession>E6PH57</accession>
<evidence type="ECO:0000256" key="12">
    <source>
        <dbReference type="ARBA" id="ARBA00022801"/>
    </source>
</evidence>
<comment type="subcellular location">
    <subcellularLocation>
        <location evidence="4">Cytoplasm</location>
    </subcellularLocation>
</comment>
<protein>
    <recommendedName>
        <fullName evidence="7">Ribonuclease HII</fullName>
        <ecNumber evidence="6">3.1.26.4</ecNumber>
    </recommendedName>
</protein>
<dbReference type="SUPFAM" id="SSF53098">
    <property type="entry name" value="Ribonuclease H-like"/>
    <property type="match status" value="1"/>
</dbReference>
<dbReference type="GO" id="GO:0032299">
    <property type="term" value="C:ribonuclease H2 complex"/>
    <property type="evidence" value="ECO:0007669"/>
    <property type="project" value="TreeGrafter"/>
</dbReference>
<evidence type="ECO:0000256" key="1">
    <source>
        <dbReference type="ARBA" id="ARBA00000077"/>
    </source>
</evidence>
<dbReference type="GO" id="GO:0005737">
    <property type="term" value="C:cytoplasm"/>
    <property type="evidence" value="ECO:0007669"/>
    <property type="project" value="UniProtKB-SubCell"/>
</dbReference>
<dbReference type="AlphaFoldDB" id="E6PH57"/>
<dbReference type="Gene3D" id="3.30.420.10">
    <property type="entry name" value="Ribonuclease H-like superfamily/Ribonuclease H"/>
    <property type="match status" value="1"/>
</dbReference>
<dbReference type="GO" id="GO:0046872">
    <property type="term" value="F:metal ion binding"/>
    <property type="evidence" value="ECO:0007669"/>
    <property type="project" value="UniProtKB-KW"/>
</dbReference>
<comment type="cofactor">
    <cofactor evidence="2">
        <name>Mn(2+)</name>
        <dbReference type="ChEBI" id="CHEBI:29035"/>
    </cofactor>
</comment>
<dbReference type="FunFam" id="3.30.420.10:FF:000006">
    <property type="entry name" value="Ribonuclease HII"/>
    <property type="match status" value="1"/>
</dbReference>
<evidence type="ECO:0000256" key="3">
    <source>
        <dbReference type="ARBA" id="ARBA00001946"/>
    </source>
</evidence>
<sequence>MSRDLDLAAREIELRRNGFTLIAGIDEAGRGPLAGPVVAACAVLNALLPVAGIDDSKRLSPKRRAALAIEIRRHAAACGIGVAEPAEIDALNIYRATQLAMRRALEAAALRPEILLIDAMPLPELGLPVESIVGGDARCTAIAAASILAKEHRDALLRDLDAKDPRYGFARHKGYGTPEHLAALRRYGPSPYHRRSFAPVAAALERP</sequence>
<dbReference type="EMBL" id="CABL01000016">
    <property type="protein sequence ID" value="CBH75795.1"/>
    <property type="molecule type" value="Genomic_DNA"/>
</dbReference>
<evidence type="ECO:0000256" key="11">
    <source>
        <dbReference type="ARBA" id="ARBA00022759"/>
    </source>
</evidence>
<comment type="catalytic activity">
    <reaction evidence="1">
        <text>Endonucleolytic cleavage to 5'-phosphomonoester.</text>
        <dbReference type="EC" id="3.1.26.4"/>
    </reaction>
</comment>
<dbReference type="PROSITE" id="PS51975">
    <property type="entry name" value="RNASE_H_2"/>
    <property type="match status" value="1"/>
</dbReference>
<comment type="caution">
    <text evidence="15">The sequence shown here is derived from an EMBL/GenBank/DDBJ whole genome shotgun (WGS) entry which is preliminary data.</text>
</comment>
<evidence type="ECO:0000256" key="6">
    <source>
        <dbReference type="ARBA" id="ARBA00012180"/>
    </source>
</evidence>
<reference evidence="15" key="1">
    <citation type="submission" date="2009-10" db="EMBL/GenBank/DDBJ databases">
        <title>Diversity of trophic interactions inside an arsenic-rich microbial ecosystem.</title>
        <authorList>
            <person name="Bertin P.N."/>
            <person name="Heinrich-Salmeron A."/>
            <person name="Pelletier E."/>
            <person name="Goulhen-Chollet F."/>
            <person name="Arsene-Ploetze F."/>
            <person name="Gallien S."/>
            <person name="Calteau A."/>
            <person name="Vallenet D."/>
            <person name="Casiot C."/>
            <person name="Chane-Woon-Ming B."/>
            <person name="Giloteaux L."/>
            <person name="Barakat M."/>
            <person name="Bonnefoy V."/>
            <person name="Bruneel O."/>
            <person name="Chandler M."/>
            <person name="Cleiss J."/>
            <person name="Duran R."/>
            <person name="Elbaz-Poulichet F."/>
            <person name="Fonknechten N."/>
            <person name="Lauga B."/>
            <person name="Mornico D."/>
            <person name="Ortet P."/>
            <person name="Schaeffer C."/>
            <person name="Siguier P."/>
            <person name="Alexander Thil Smith A."/>
            <person name="Van Dorsselaer A."/>
            <person name="Weissenbach J."/>
            <person name="Medigue C."/>
            <person name="Le Paslier D."/>
        </authorList>
    </citation>
    <scope>NUCLEOTIDE SEQUENCE</scope>
</reference>
<dbReference type="InterPro" id="IPR022898">
    <property type="entry name" value="RNase_HII"/>
</dbReference>
<dbReference type="NCBIfam" id="NF000595">
    <property type="entry name" value="PRK00015.1-3"/>
    <property type="match status" value="1"/>
</dbReference>
<keyword evidence="9" id="KW-0540">Nuclease</keyword>
<dbReference type="CDD" id="cd07182">
    <property type="entry name" value="RNase_HII_bacteria_HII_like"/>
    <property type="match status" value="1"/>
</dbReference>
<dbReference type="NCBIfam" id="NF000594">
    <property type="entry name" value="PRK00015.1-1"/>
    <property type="match status" value="1"/>
</dbReference>
<keyword evidence="12 15" id="KW-0378">Hydrolase</keyword>
<evidence type="ECO:0000256" key="10">
    <source>
        <dbReference type="ARBA" id="ARBA00022723"/>
    </source>
</evidence>
<proteinExistence type="inferred from homology"/>
<dbReference type="InterPro" id="IPR024567">
    <property type="entry name" value="RNase_HII/HIII_dom"/>
</dbReference>
<evidence type="ECO:0000256" key="2">
    <source>
        <dbReference type="ARBA" id="ARBA00001936"/>
    </source>
</evidence>
<dbReference type="InterPro" id="IPR012337">
    <property type="entry name" value="RNaseH-like_sf"/>
</dbReference>
<dbReference type="GO" id="GO:0003723">
    <property type="term" value="F:RNA binding"/>
    <property type="evidence" value="ECO:0007669"/>
    <property type="project" value="InterPro"/>
</dbReference>
<dbReference type="GO" id="GO:0043137">
    <property type="term" value="P:DNA replication, removal of RNA primer"/>
    <property type="evidence" value="ECO:0007669"/>
    <property type="project" value="TreeGrafter"/>
</dbReference>
<evidence type="ECO:0000256" key="9">
    <source>
        <dbReference type="ARBA" id="ARBA00022722"/>
    </source>
</evidence>
<evidence type="ECO:0000256" key="8">
    <source>
        <dbReference type="ARBA" id="ARBA00022490"/>
    </source>
</evidence>
<comment type="similarity">
    <text evidence="5">Belongs to the RNase HII family.</text>
</comment>